<comment type="similarity">
    <text evidence="4">In the N-terminal section; belongs to the cytochrome P450 family.</text>
</comment>
<dbReference type="GO" id="GO:0020037">
    <property type="term" value="F:heme binding"/>
    <property type="evidence" value="ECO:0007669"/>
    <property type="project" value="InterPro"/>
</dbReference>
<comment type="cofactor">
    <cofactor evidence="3">
        <name>FAD</name>
        <dbReference type="ChEBI" id="CHEBI:57692"/>
    </cofactor>
</comment>
<keyword evidence="8" id="KW-0479">Metal-binding</keyword>
<protein>
    <submittedName>
        <fullName evidence="17">Putative Bifunctional P-450:NADPH-P450 reductase</fullName>
    </submittedName>
</protein>
<reference evidence="17 18" key="1">
    <citation type="journal article" date="2012" name="Eukaryot. Cell">
        <title>Genome sequence of the fungus Glarea lozoyensis: the first genome sequence of a species from the Helotiaceae family.</title>
        <authorList>
            <person name="Youssar L."/>
            <person name="Gruening B.A."/>
            <person name="Erxleben A."/>
            <person name="Guenther S."/>
            <person name="Huettel W."/>
        </authorList>
    </citation>
    <scope>NUCLEOTIDE SEQUENCE [LARGE SCALE GENOMIC DNA]</scope>
    <source>
        <strain evidence="18">ATCC 74030 / MF5533</strain>
    </source>
</reference>
<keyword evidence="12" id="KW-0408">Iron</keyword>
<evidence type="ECO:0000256" key="6">
    <source>
        <dbReference type="ARBA" id="ARBA00022630"/>
    </source>
</evidence>
<evidence type="ECO:0000256" key="13">
    <source>
        <dbReference type="ARBA" id="ARBA00049342"/>
    </source>
</evidence>
<dbReference type="InterPro" id="IPR002227">
    <property type="entry name" value="Tyrosinase_Cu-bd"/>
</dbReference>
<evidence type="ECO:0000256" key="1">
    <source>
        <dbReference type="ARBA" id="ARBA00001917"/>
    </source>
</evidence>
<dbReference type="SUPFAM" id="SSF48264">
    <property type="entry name" value="Cytochrome P450"/>
    <property type="match status" value="1"/>
</dbReference>
<dbReference type="PROSITE" id="PS50902">
    <property type="entry name" value="FLAVODOXIN_LIKE"/>
    <property type="match status" value="1"/>
</dbReference>
<dbReference type="Gene3D" id="1.20.990.10">
    <property type="entry name" value="NADPH-cytochrome p450 Reductase, Chain A, domain 3"/>
    <property type="match status" value="1"/>
</dbReference>
<dbReference type="Pfam" id="PF00667">
    <property type="entry name" value="FAD_binding_1"/>
    <property type="match status" value="1"/>
</dbReference>
<sequence length="1673" mass="185715">MSSQCPFDDGSGIAPHPMPPQLETPIQQLPIPQPPTHLFGLLGNIPEMDPSFPARSFWRLNQLYGPIVKLSLKTPTILLSSQEFVNEVCDESRFEKYPGSLLVEVRPLLGDGLFTAFPDEKAWGIAHRTLMPVFGPMGVRKMFDGMLDIACQMVLRWDRLGPDHEIECSDDLTRLVADVLIESGKRGSRPSLLNKFYLKDERIRQENVRKMHDLADQILAERKAHPKPDANDLLNTMIYAVDSVTGEKLTDEMIRYNMCTFLVAGHETTSSTLSFTYYNLLNNPEKLHKAQQEVDEVLGDSIMTVDHIPKFKYIDACLKETLRLSSPINGISVKPKQDTTLGGGRYTVSREDFISVNMKGLHHDVKVWGEDHDEFKPERMFDDKFNALPPNSWKPFGNGARGCIGRGFAWQEMLMNVALVLQRFQIEKADPNYKLELKSTLTIKPWNWRMKVRRRPGKALMTGIPGGIPSEVAQKSKATSENAQDSTGSEAKAAKFTIFFGGNADTCEGMAQDLQSRAQAHGLEGEIQALDSATENLPTDRPIVIITSSYEGKPPDNAKKFVSWLETKSDVSLLKDVKYAVFGVGNSDWVDTYHRIPRVVDEGLKRLGAQRLCDTGFSNVKEDLIGPWEEFLDPLIESLRKAVGASGDVLTKELAVDIQTSKDPKIPPRDESAFGTVLVNRELASNEIGPAKKHMEIRLPALEGAEHYTAGDYLVVTPRNPKIVVERVISHFDLKEDQNISFKNSKKFFLPTTPISVKEFLFTAVELSTPITKKQVETVVASAKQEQKSKIEILRDAEVYQGLLKRRYSILDILDEYDVDIPLSTYVDMLQPLAARQYSISSSALYPDNNPGNEEHADILSITYDVLEQPALSGNGTFYGVASTYLASRRPGDRIACATRSTNVNFRLPKDPETPVIMIAAGTGIAPMRAFIQERAAIAEAGARKLGPAILFFGCRHADKDFIYKDELSKWESEGIVEVKPAFSKMSDKPVYVQDVIWENREKARTMFQAGGKIFLCGSASKLGKSAADICKKIYREGKNCSEEEAAEWLDRQKEDRYVSDVFVHEESLPDGLATFHVCSIMGIIGLFHLMYFDRLRNIEIYIDELANSGHLEATLFIAVSTISRMQVRGWSVLLAATVIDVASAKFALTGVFTGVDAKTGYRPPRREIEDLAGDVKQFSLYVQAVNAMMKTDERELTSYFQIGGIHGLPYISWDGVNPSRSNQGSKNTGYCTHGNTLFGTWHRPYMAIFEQIMAQKAQAIAKTYTSDKAAWQTAADKLRSPFWDWAAPPVHFPAVLKAQTVQITTPTGVKSVSNPLYSYKFLNNPEINNWFPSDYLGTQKRTLRYPNQATNTSNDDFDDRAVAEDPTTSGVWNVFSKTSNFNEMSTSSTGGYTFEGPHSTIHIIIGGGGHFSPPDYAAFDPLFYLHHGNVDRQIAMWQAIYPNSYLTPANTTSGTWTITVGDVLDENTALTPFTQGDGRTPWTSKAARQIKTFGYSYPDVPDWLFTNPRALAANVTARVNKLYNADGSLGPFGTKIKGRAAPASDTLSWSIAAKVANSILDEPFSVKLTVGDVRVGRLSVLIASTTENLEASTFGEFELSAALKDVDVTDVDAVVTKLKGSVKYTVVKADGTTVDGAKAELSVSSQVVTPAKDVTEFPVFGERKEHPGIFTN</sequence>
<dbReference type="GO" id="GO:0005829">
    <property type="term" value="C:cytosol"/>
    <property type="evidence" value="ECO:0007669"/>
    <property type="project" value="TreeGrafter"/>
</dbReference>
<dbReference type="GO" id="GO:0005506">
    <property type="term" value="F:iron ion binding"/>
    <property type="evidence" value="ECO:0007669"/>
    <property type="project" value="InterPro"/>
</dbReference>
<feature type="domain" description="Flavodoxin-like" evidence="15">
    <location>
        <begin position="496"/>
        <end position="633"/>
    </location>
</feature>
<dbReference type="Pfam" id="PF00264">
    <property type="entry name" value="Tyrosinase"/>
    <property type="match status" value="1"/>
</dbReference>
<dbReference type="InterPro" id="IPR001709">
    <property type="entry name" value="Flavoprot_Pyr_Nucl_cyt_Rdtase"/>
</dbReference>
<comment type="caution">
    <text evidence="17">The sequence shown here is derived from an EMBL/GenBank/DDBJ whole genome shotgun (WGS) entry which is preliminary data.</text>
</comment>
<dbReference type="Proteomes" id="UP000005446">
    <property type="component" value="Unassembled WGS sequence"/>
</dbReference>
<dbReference type="GO" id="GO:0010181">
    <property type="term" value="F:FMN binding"/>
    <property type="evidence" value="ECO:0007669"/>
    <property type="project" value="InterPro"/>
</dbReference>
<dbReference type="SUPFAM" id="SSF52218">
    <property type="entry name" value="Flavoproteins"/>
    <property type="match status" value="1"/>
</dbReference>
<dbReference type="HOGENOM" id="CLU_241730_0_0_1"/>
<evidence type="ECO:0000259" key="16">
    <source>
        <dbReference type="PROSITE" id="PS51384"/>
    </source>
</evidence>
<dbReference type="CDD" id="cd06206">
    <property type="entry name" value="bifunctional_CYPOR"/>
    <property type="match status" value="1"/>
</dbReference>
<dbReference type="PRINTS" id="PR00092">
    <property type="entry name" value="TYROSINASE"/>
</dbReference>
<dbReference type="Gene3D" id="3.40.50.360">
    <property type="match status" value="1"/>
</dbReference>
<dbReference type="GO" id="GO:0003958">
    <property type="term" value="F:NADPH-hemoprotein reductase activity"/>
    <property type="evidence" value="ECO:0007669"/>
    <property type="project" value="UniProtKB-EC"/>
</dbReference>
<dbReference type="InterPro" id="IPR017938">
    <property type="entry name" value="Riboflavin_synthase-like_b-brl"/>
</dbReference>
<accession>H0EI16</accession>
<dbReference type="SUPFAM" id="SSF48056">
    <property type="entry name" value="Di-copper centre-containing domain"/>
    <property type="match status" value="1"/>
</dbReference>
<dbReference type="InParanoid" id="H0EI16"/>
<dbReference type="InterPro" id="IPR029039">
    <property type="entry name" value="Flavoprotein-like_sf"/>
</dbReference>
<evidence type="ECO:0000256" key="4">
    <source>
        <dbReference type="ARBA" id="ARBA00010018"/>
    </source>
</evidence>
<dbReference type="Gene3D" id="1.10.1280.10">
    <property type="entry name" value="Di-copper center containing domain from catechol oxidase"/>
    <property type="match status" value="1"/>
</dbReference>
<dbReference type="Gene3D" id="1.10.630.10">
    <property type="entry name" value="Cytochrome P450"/>
    <property type="match status" value="1"/>
</dbReference>
<dbReference type="CDD" id="cd11068">
    <property type="entry name" value="CYP120A1"/>
    <property type="match status" value="1"/>
</dbReference>
<proteinExistence type="inferred from homology"/>
<organism evidence="17 18">
    <name type="scientific">Glarea lozoyensis (strain ATCC 74030 / MF5533)</name>
    <dbReference type="NCBI Taxonomy" id="1104152"/>
    <lineage>
        <taxon>Eukaryota</taxon>
        <taxon>Fungi</taxon>
        <taxon>Dikarya</taxon>
        <taxon>Ascomycota</taxon>
        <taxon>Pezizomycotina</taxon>
        <taxon>Leotiomycetes</taxon>
        <taxon>Helotiales</taxon>
        <taxon>Helotiaceae</taxon>
        <taxon>Glarea</taxon>
    </lineage>
</organism>
<evidence type="ECO:0000313" key="18">
    <source>
        <dbReference type="Proteomes" id="UP000005446"/>
    </source>
</evidence>
<feature type="region of interest" description="Disordered" evidence="14">
    <location>
        <begin position="1"/>
        <end position="25"/>
    </location>
</feature>
<name>H0EI16_GLAL7</name>
<dbReference type="InterPro" id="IPR036396">
    <property type="entry name" value="Cyt_P450_sf"/>
</dbReference>
<evidence type="ECO:0000256" key="12">
    <source>
        <dbReference type="ARBA" id="ARBA00023004"/>
    </source>
</evidence>
<dbReference type="OrthoDB" id="1470350at2759"/>
<evidence type="ECO:0000256" key="5">
    <source>
        <dbReference type="ARBA" id="ARBA00022448"/>
    </source>
</evidence>
<keyword evidence="18" id="KW-1185">Reference proteome</keyword>
<evidence type="ECO:0000256" key="9">
    <source>
        <dbReference type="ARBA" id="ARBA00022827"/>
    </source>
</evidence>
<dbReference type="InterPro" id="IPR001433">
    <property type="entry name" value="OxRdtase_FAD/NAD-bd"/>
</dbReference>
<dbReference type="GO" id="GO:0004497">
    <property type="term" value="F:monooxygenase activity"/>
    <property type="evidence" value="ECO:0007669"/>
    <property type="project" value="InterPro"/>
</dbReference>
<keyword evidence="5" id="KW-0813">Transport</keyword>
<evidence type="ECO:0000256" key="3">
    <source>
        <dbReference type="ARBA" id="ARBA00001974"/>
    </source>
</evidence>
<dbReference type="PRINTS" id="PR00369">
    <property type="entry name" value="FLAVODOXIN"/>
</dbReference>
<dbReference type="InterPro" id="IPR023173">
    <property type="entry name" value="NADPH_Cyt_P450_Rdtase_alpha"/>
</dbReference>
<evidence type="ECO:0000256" key="2">
    <source>
        <dbReference type="ARBA" id="ARBA00001971"/>
    </source>
</evidence>
<evidence type="ECO:0000256" key="8">
    <source>
        <dbReference type="ARBA" id="ARBA00022723"/>
    </source>
</evidence>
<dbReference type="Gene3D" id="3.40.50.80">
    <property type="entry name" value="Nucleotide-binding domain of ferredoxin-NADP reductase (FNR) module"/>
    <property type="match status" value="1"/>
</dbReference>
<gene>
    <name evidence="17" type="ORF">M7I_2161</name>
</gene>
<dbReference type="InterPro" id="IPR001094">
    <property type="entry name" value="Flavdoxin-like"/>
</dbReference>
<dbReference type="SUPFAM" id="SSF63380">
    <property type="entry name" value="Riboflavin synthase domain-like"/>
    <property type="match status" value="1"/>
</dbReference>
<dbReference type="Pfam" id="PF00175">
    <property type="entry name" value="NAD_binding_1"/>
    <property type="match status" value="1"/>
</dbReference>
<dbReference type="PANTHER" id="PTHR19384">
    <property type="entry name" value="NITRIC OXIDE SYNTHASE-RELATED"/>
    <property type="match status" value="1"/>
</dbReference>
<dbReference type="SUPFAM" id="SSF52343">
    <property type="entry name" value="Ferredoxin reductase-like, C-terminal NADP-linked domain"/>
    <property type="match status" value="1"/>
</dbReference>
<dbReference type="InterPro" id="IPR017972">
    <property type="entry name" value="Cyt_P450_CS"/>
</dbReference>
<dbReference type="InterPro" id="IPR039261">
    <property type="entry name" value="FNR_nucleotide-bd"/>
</dbReference>
<dbReference type="EMBL" id="AGUE01000044">
    <property type="protein sequence ID" value="EHL01809.1"/>
    <property type="molecule type" value="Genomic_DNA"/>
</dbReference>
<comment type="cofactor">
    <cofactor evidence="1">
        <name>FMN</name>
        <dbReference type="ChEBI" id="CHEBI:58210"/>
    </cofactor>
</comment>
<comment type="cofactor">
    <cofactor evidence="2">
        <name>heme</name>
        <dbReference type="ChEBI" id="CHEBI:30413"/>
    </cofactor>
</comment>
<dbReference type="InterPro" id="IPR008922">
    <property type="entry name" value="Di-copper_centre_dom_sf"/>
</dbReference>
<dbReference type="Pfam" id="PF00258">
    <property type="entry name" value="Flavodoxin_1"/>
    <property type="match status" value="1"/>
</dbReference>
<dbReference type="InterPro" id="IPR003097">
    <property type="entry name" value="CysJ-like_FAD-binding"/>
</dbReference>
<dbReference type="PROSITE" id="PS00086">
    <property type="entry name" value="CYTOCHROME_P450"/>
    <property type="match status" value="1"/>
</dbReference>
<evidence type="ECO:0000313" key="17">
    <source>
        <dbReference type="EMBL" id="EHL01809.1"/>
    </source>
</evidence>
<dbReference type="InterPro" id="IPR001128">
    <property type="entry name" value="Cyt_P450"/>
</dbReference>
<evidence type="ECO:0000256" key="11">
    <source>
        <dbReference type="ARBA" id="ARBA00023002"/>
    </source>
</evidence>
<keyword evidence="6" id="KW-0285">Flavoprotein</keyword>
<keyword evidence="11" id="KW-0560">Oxidoreductase</keyword>
<evidence type="ECO:0000256" key="10">
    <source>
        <dbReference type="ARBA" id="ARBA00022857"/>
    </source>
</evidence>
<dbReference type="GO" id="GO:0050660">
    <property type="term" value="F:flavin adenine dinucleotide binding"/>
    <property type="evidence" value="ECO:0007669"/>
    <property type="project" value="TreeGrafter"/>
</dbReference>
<feature type="region of interest" description="Disordered" evidence="14">
    <location>
        <begin position="459"/>
        <end position="488"/>
    </location>
</feature>
<dbReference type="PROSITE" id="PS51384">
    <property type="entry name" value="FAD_FR"/>
    <property type="match status" value="1"/>
</dbReference>
<dbReference type="Pfam" id="PF00067">
    <property type="entry name" value="p450"/>
    <property type="match status" value="2"/>
</dbReference>
<evidence type="ECO:0000256" key="14">
    <source>
        <dbReference type="SAM" id="MobiDB-lite"/>
    </source>
</evidence>
<dbReference type="InterPro" id="IPR008254">
    <property type="entry name" value="Flavodoxin/NO_synth"/>
</dbReference>
<evidence type="ECO:0000259" key="15">
    <source>
        <dbReference type="PROSITE" id="PS50902"/>
    </source>
</evidence>
<dbReference type="GO" id="GO:0016705">
    <property type="term" value="F:oxidoreductase activity, acting on paired donors, with incorporation or reduction of molecular oxygen"/>
    <property type="evidence" value="ECO:0007669"/>
    <property type="project" value="InterPro"/>
</dbReference>
<keyword evidence="9" id="KW-0274">FAD</keyword>
<keyword evidence="10" id="KW-0521">NADP</keyword>
<feature type="domain" description="FAD-binding FR-type" evidence="16">
    <location>
        <begin position="670"/>
        <end position="909"/>
    </location>
</feature>
<keyword evidence="7" id="KW-0288">FMN</keyword>
<comment type="catalytic activity">
    <reaction evidence="13">
        <text>2 oxidized [cytochrome P450] + NADPH = 2 reduced [cytochrome P450] + NADP(+) + H(+)</text>
        <dbReference type="Rhea" id="RHEA:24040"/>
        <dbReference type="Rhea" id="RHEA-COMP:14627"/>
        <dbReference type="Rhea" id="RHEA-COMP:14628"/>
        <dbReference type="ChEBI" id="CHEBI:15378"/>
        <dbReference type="ChEBI" id="CHEBI:55376"/>
        <dbReference type="ChEBI" id="CHEBI:57783"/>
        <dbReference type="ChEBI" id="CHEBI:58349"/>
        <dbReference type="ChEBI" id="CHEBI:60344"/>
        <dbReference type="EC" id="1.6.2.4"/>
    </reaction>
</comment>
<dbReference type="PRINTS" id="PR00371">
    <property type="entry name" value="FPNCR"/>
</dbReference>
<dbReference type="InterPro" id="IPR017927">
    <property type="entry name" value="FAD-bd_FR_type"/>
</dbReference>
<evidence type="ECO:0000256" key="7">
    <source>
        <dbReference type="ARBA" id="ARBA00022643"/>
    </source>
</evidence>
<feature type="compositionally biased region" description="Polar residues" evidence="14">
    <location>
        <begin position="476"/>
        <end position="488"/>
    </location>
</feature>
<dbReference type="PROSITE" id="PS00498">
    <property type="entry name" value="TYROSINASE_2"/>
    <property type="match status" value="1"/>
</dbReference>
<dbReference type="Gene3D" id="2.40.30.10">
    <property type="entry name" value="Translation factors"/>
    <property type="match status" value="1"/>
</dbReference>
<dbReference type="PANTHER" id="PTHR19384:SF127">
    <property type="entry name" value="BIFUNCTIONAL CYTOCHROME P450_NADPH--P450 REDUCTASE"/>
    <property type="match status" value="1"/>
</dbReference>